<name>A0ABP8P823_9NOCA</name>
<sequence>MDRPIAKVVVLAFCVTSALRAVTYLGDAQHVWPILAALALCTAGAFAIVAVPGDPMPAPTATALTLLGPVTCLLVLPQIPTRDWIMSDIWHLRAVAVILCFLSLRGRMVHACVGAALSMAAFTAWTTVTDQGWNSGLRLSTIIFAPVLISVLVAVTVRPMAFVVFTLQDRESERAADEAMTLAVTAERERHLAALDASARPLLEAAAGGRVFTADDREHCAVLEERLRDTLRAPVFADDEDLARATAAARRRGTRVILLDDGGLTDTALVVRVRVALVDELDATAGGTLTARALPAGRAVAATIVIEEGTRVRRVEFDRVGGVRVEVRNGDEPDRDYQAVRSITGA</sequence>
<keyword evidence="1" id="KW-1133">Transmembrane helix</keyword>
<feature type="transmembrane region" description="Helical" evidence="1">
    <location>
        <begin position="30"/>
        <end position="51"/>
    </location>
</feature>
<evidence type="ECO:0000313" key="3">
    <source>
        <dbReference type="Proteomes" id="UP001501183"/>
    </source>
</evidence>
<evidence type="ECO:0000313" key="2">
    <source>
        <dbReference type="EMBL" id="GAA4482251.1"/>
    </source>
</evidence>
<gene>
    <name evidence="2" type="ORF">GCM10023094_31840</name>
</gene>
<protein>
    <recommendedName>
        <fullName evidence="4">Signal transduction histidine kinase</fullName>
    </recommendedName>
</protein>
<feature type="transmembrane region" description="Helical" evidence="1">
    <location>
        <begin position="111"/>
        <end position="128"/>
    </location>
</feature>
<comment type="caution">
    <text evidence="2">The sequence shown here is derived from an EMBL/GenBank/DDBJ whole genome shotgun (WGS) entry which is preliminary data.</text>
</comment>
<reference evidence="3" key="1">
    <citation type="journal article" date="2019" name="Int. J. Syst. Evol. Microbiol.">
        <title>The Global Catalogue of Microorganisms (GCM) 10K type strain sequencing project: providing services to taxonomists for standard genome sequencing and annotation.</title>
        <authorList>
            <consortium name="The Broad Institute Genomics Platform"/>
            <consortium name="The Broad Institute Genome Sequencing Center for Infectious Disease"/>
            <person name="Wu L."/>
            <person name="Ma J."/>
        </authorList>
    </citation>
    <scope>NUCLEOTIDE SEQUENCE [LARGE SCALE GENOMIC DNA]</scope>
    <source>
        <strain evidence="3">JCM 32206</strain>
    </source>
</reference>
<organism evidence="2 3">
    <name type="scientific">Rhodococcus olei</name>
    <dbReference type="NCBI Taxonomy" id="2161675"/>
    <lineage>
        <taxon>Bacteria</taxon>
        <taxon>Bacillati</taxon>
        <taxon>Actinomycetota</taxon>
        <taxon>Actinomycetes</taxon>
        <taxon>Mycobacteriales</taxon>
        <taxon>Nocardiaceae</taxon>
        <taxon>Rhodococcus</taxon>
    </lineage>
</organism>
<proteinExistence type="predicted"/>
<dbReference type="Proteomes" id="UP001501183">
    <property type="component" value="Unassembled WGS sequence"/>
</dbReference>
<accession>A0ABP8P823</accession>
<feature type="transmembrane region" description="Helical" evidence="1">
    <location>
        <begin position="58"/>
        <end position="79"/>
    </location>
</feature>
<dbReference type="RefSeq" id="WP_345346832.1">
    <property type="nucleotide sequence ID" value="NZ_BAABFB010000050.1"/>
</dbReference>
<dbReference type="EMBL" id="BAABFB010000050">
    <property type="protein sequence ID" value="GAA4482251.1"/>
    <property type="molecule type" value="Genomic_DNA"/>
</dbReference>
<feature type="transmembrane region" description="Helical" evidence="1">
    <location>
        <begin position="140"/>
        <end position="165"/>
    </location>
</feature>
<evidence type="ECO:0000256" key="1">
    <source>
        <dbReference type="SAM" id="Phobius"/>
    </source>
</evidence>
<keyword evidence="3" id="KW-1185">Reference proteome</keyword>
<keyword evidence="1" id="KW-0472">Membrane</keyword>
<feature type="transmembrane region" description="Helical" evidence="1">
    <location>
        <begin position="85"/>
        <end position="104"/>
    </location>
</feature>
<keyword evidence="1" id="KW-0812">Transmembrane</keyword>
<evidence type="ECO:0008006" key="4">
    <source>
        <dbReference type="Google" id="ProtNLM"/>
    </source>
</evidence>